<keyword evidence="1" id="KW-0472">Membrane</keyword>
<protein>
    <recommendedName>
        <fullName evidence="4">DUF805 domain-containing protein</fullName>
    </recommendedName>
</protein>
<evidence type="ECO:0008006" key="4">
    <source>
        <dbReference type="Google" id="ProtNLM"/>
    </source>
</evidence>
<feature type="transmembrane region" description="Helical" evidence="1">
    <location>
        <begin position="123"/>
        <end position="142"/>
    </location>
</feature>
<sequence>MKMAKATESVAAATGNKYYGAKGFGAIGAFFGNYVNFTGRSTRREYWWWTLWYAIISLIAMIGFIIVTVGSVVNWSKLDDLSQFTGKSVIPLLIVVGVFLLFALAVLLPGLSLTIRRFRDAGVPWWVYVILLVIEAFASIVFGDESNTALFISAAVGITCFVIEALPSKDIPE</sequence>
<accession>A0A0R1QVK4</accession>
<feature type="transmembrane region" description="Helical" evidence="1">
    <location>
        <begin position="89"/>
        <end position="111"/>
    </location>
</feature>
<reference evidence="2 3" key="1">
    <citation type="journal article" date="2015" name="Genome Announc.">
        <title>Expanding the biotechnology potential of lactobacilli through comparative genomics of 213 strains and associated genera.</title>
        <authorList>
            <person name="Sun Z."/>
            <person name="Harris H.M."/>
            <person name="McCann A."/>
            <person name="Guo C."/>
            <person name="Argimon S."/>
            <person name="Zhang W."/>
            <person name="Yang X."/>
            <person name="Jeffery I.B."/>
            <person name="Cooney J.C."/>
            <person name="Kagawa T.F."/>
            <person name="Liu W."/>
            <person name="Song Y."/>
            <person name="Salvetti E."/>
            <person name="Wrobel A."/>
            <person name="Rasinkangas P."/>
            <person name="Parkhill J."/>
            <person name="Rea M.C."/>
            <person name="O'Sullivan O."/>
            <person name="Ritari J."/>
            <person name="Douillard F.P."/>
            <person name="Paul Ross R."/>
            <person name="Yang R."/>
            <person name="Briner A.E."/>
            <person name="Felis G.E."/>
            <person name="de Vos W.M."/>
            <person name="Barrangou R."/>
            <person name="Klaenhammer T.R."/>
            <person name="Caufield P.W."/>
            <person name="Cui Y."/>
            <person name="Zhang H."/>
            <person name="O'Toole P.W."/>
        </authorList>
    </citation>
    <scope>NUCLEOTIDE SEQUENCE [LARGE SCALE GENOMIC DNA]</scope>
    <source>
        <strain evidence="2 3">DSM 13343</strain>
    </source>
</reference>
<proteinExistence type="predicted"/>
<name>A0A0R1QVK4_9LACO</name>
<comment type="caution">
    <text evidence="2">The sequence shown here is derived from an EMBL/GenBank/DDBJ whole genome shotgun (WGS) entry which is preliminary data.</text>
</comment>
<organism evidence="2 3">
    <name type="scientific">Lacticaseibacillus manihotivorans DSM 13343 = JCM 12514</name>
    <dbReference type="NCBI Taxonomy" id="1423769"/>
    <lineage>
        <taxon>Bacteria</taxon>
        <taxon>Bacillati</taxon>
        <taxon>Bacillota</taxon>
        <taxon>Bacilli</taxon>
        <taxon>Lactobacillales</taxon>
        <taxon>Lactobacillaceae</taxon>
        <taxon>Lacticaseibacillus</taxon>
    </lineage>
</organism>
<evidence type="ECO:0000256" key="1">
    <source>
        <dbReference type="SAM" id="Phobius"/>
    </source>
</evidence>
<dbReference type="OrthoDB" id="2295956at2"/>
<gene>
    <name evidence="2" type="ORF">FD01_GL000743</name>
</gene>
<keyword evidence="1" id="KW-1133">Transmembrane helix</keyword>
<dbReference type="PANTHER" id="PTHR34980">
    <property type="entry name" value="INNER MEMBRANE PROTEIN-RELATED-RELATED"/>
    <property type="match status" value="1"/>
</dbReference>
<feature type="transmembrane region" description="Helical" evidence="1">
    <location>
        <begin position="46"/>
        <end position="69"/>
    </location>
</feature>
<dbReference type="Pfam" id="PF05656">
    <property type="entry name" value="DUF805"/>
    <property type="match status" value="1"/>
</dbReference>
<dbReference type="InterPro" id="IPR008523">
    <property type="entry name" value="DUF805"/>
</dbReference>
<evidence type="ECO:0000313" key="3">
    <source>
        <dbReference type="Proteomes" id="UP000051790"/>
    </source>
</evidence>
<evidence type="ECO:0000313" key="2">
    <source>
        <dbReference type="EMBL" id="KRL45267.1"/>
    </source>
</evidence>
<dbReference type="PATRIC" id="fig|1423769.4.peg.793"/>
<keyword evidence="3" id="KW-1185">Reference proteome</keyword>
<dbReference type="Proteomes" id="UP000051790">
    <property type="component" value="Unassembled WGS sequence"/>
</dbReference>
<keyword evidence="1" id="KW-0812">Transmembrane</keyword>
<dbReference type="EMBL" id="AZEU01000131">
    <property type="protein sequence ID" value="KRL45267.1"/>
    <property type="molecule type" value="Genomic_DNA"/>
</dbReference>
<dbReference type="AlphaFoldDB" id="A0A0R1QVK4"/>
<feature type="transmembrane region" description="Helical" evidence="1">
    <location>
        <begin position="148"/>
        <end position="166"/>
    </location>
</feature>
<dbReference type="GO" id="GO:0005886">
    <property type="term" value="C:plasma membrane"/>
    <property type="evidence" value="ECO:0007669"/>
    <property type="project" value="TreeGrafter"/>
</dbReference>
<dbReference type="PANTHER" id="PTHR34980:SF2">
    <property type="entry name" value="INNER MEMBRANE PROTEIN YHAH-RELATED"/>
    <property type="match status" value="1"/>
</dbReference>